<reference evidence="2 3" key="1">
    <citation type="submission" date="2022-08" db="EMBL/GenBank/DDBJ databases">
        <authorList>
            <person name="Somphong A."/>
            <person name="Phongsopitanun W."/>
        </authorList>
    </citation>
    <scope>NUCLEOTIDE SEQUENCE [LARGE SCALE GENOMIC DNA]</scope>
    <source>
        <strain evidence="2 3">LP11</strain>
    </source>
</reference>
<dbReference type="Proteomes" id="UP001205612">
    <property type="component" value="Unassembled WGS sequence"/>
</dbReference>
<dbReference type="EMBL" id="JANUGP010000003">
    <property type="protein sequence ID" value="MCS0600933.1"/>
    <property type="molecule type" value="Genomic_DNA"/>
</dbReference>
<dbReference type="InterPro" id="IPR046186">
    <property type="entry name" value="DUF6214"/>
</dbReference>
<evidence type="ECO:0000313" key="2">
    <source>
        <dbReference type="EMBL" id="MCS0600933.1"/>
    </source>
</evidence>
<name>A0ABT2AYZ7_9ACTN</name>
<comment type="caution">
    <text evidence="2">The sequence shown here is derived from an EMBL/GenBank/DDBJ whole genome shotgun (WGS) entry which is preliminary data.</text>
</comment>
<evidence type="ECO:0000256" key="1">
    <source>
        <dbReference type="SAM" id="MobiDB-lite"/>
    </source>
</evidence>
<feature type="compositionally biased region" description="Basic and acidic residues" evidence="1">
    <location>
        <begin position="87"/>
        <end position="97"/>
    </location>
</feature>
<sequence>MWPAWTVREHGGDLAWFHVLLAFPDGARVDALAVLSGGSVSVEDVSAEPALSLADLKALPEWIEAPLFTACGVADGAGAGAGGSARPSEESAAREAEPVLCDTEPALCDAEPARLADLPAGAPPGCATATATATAGRARQAWPRGTEGRRLAAEEYRAAQRQGTDPVLAVMSATGHGRRRSLKLIAQARDAGFLTPRHARR</sequence>
<gene>
    <name evidence="2" type="ORF">NX794_06770</name>
</gene>
<accession>A0ABT2AYZ7</accession>
<proteinExistence type="predicted"/>
<feature type="region of interest" description="Disordered" evidence="1">
    <location>
        <begin position="78"/>
        <end position="97"/>
    </location>
</feature>
<dbReference type="Pfam" id="PF19720">
    <property type="entry name" value="DUF6214"/>
    <property type="match status" value="1"/>
</dbReference>
<evidence type="ECO:0000313" key="3">
    <source>
        <dbReference type="Proteomes" id="UP001205612"/>
    </source>
</evidence>
<organism evidence="2 3">
    <name type="scientific">Streptomyces pyxinicus</name>
    <dbReference type="NCBI Taxonomy" id="2970331"/>
    <lineage>
        <taxon>Bacteria</taxon>
        <taxon>Bacillati</taxon>
        <taxon>Actinomycetota</taxon>
        <taxon>Actinomycetes</taxon>
        <taxon>Kitasatosporales</taxon>
        <taxon>Streptomycetaceae</taxon>
        <taxon>Streptomyces</taxon>
    </lineage>
</organism>
<keyword evidence="3" id="KW-1185">Reference proteome</keyword>
<protein>
    <submittedName>
        <fullName evidence="2">DUF6214 family protein</fullName>
    </submittedName>
</protein>